<keyword evidence="6" id="KW-1185">Reference proteome</keyword>
<evidence type="ECO:0000259" key="4">
    <source>
        <dbReference type="Pfam" id="PF00733"/>
    </source>
</evidence>
<dbReference type="InterPro" id="IPR051786">
    <property type="entry name" value="ASN_synthetase/amidase"/>
</dbReference>
<feature type="domain" description="Asparagine synthetase" evidence="4">
    <location>
        <begin position="91"/>
        <end position="194"/>
    </location>
</feature>
<dbReference type="EMBL" id="BAAAGF010000004">
    <property type="protein sequence ID" value="GAA0747889.1"/>
    <property type="molecule type" value="Genomic_DNA"/>
</dbReference>
<evidence type="ECO:0000256" key="1">
    <source>
        <dbReference type="ARBA" id="ARBA00005187"/>
    </source>
</evidence>
<dbReference type="InterPro" id="IPR001962">
    <property type="entry name" value="Asn_synthase"/>
</dbReference>
<accession>A0ABN1JW85</accession>
<gene>
    <name evidence="5" type="ORF">GCM10009431_25780</name>
</gene>
<dbReference type="Proteomes" id="UP001500736">
    <property type="component" value="Unassembled WGS sequence"/>
</dbReference>
<dbReference type="SUPFAM" id="SSF52402">
    <property type="entry name" value="Adenine nucleotide alpha hydrolases-like"/>
    <property type="match status" value="1"/>
</dbReference>
<dbReference type="EC" id="6.3.5.4" evidence="2"/>
<organism evidence="5 6">
    <name type="scientific">Gaetbulibacter jejuensis</name>
    <dbReference type="NCBI Taxonomy" id="584607"/>
    <lineage>
        <taxon>Bacteria</taxon>
        <taxon>Pseudomonadati</taxon>
        <taxon>Bacteroidota</taxon>
        <taxon>Flavobacteriia</taxon>
        <taxon>Flavobacteriales</taxon>
        <taxon>Flavobacteriaceae</taxon>
        <taxon>Gaetbulibacter</taxon>
    </lineage>
</organism>
<dbReference type="PANTHER" id="PTHR43284">
    <property type="entry name" value="ASPARAGINE SYNTHETASE (GLUTAMINE-HYDROLYZING)"/>
    <property type="match status" value="1"/>
</dbReference>
<protein>
    <recommendedName>
        <fullName evidence="2">asparagine synthase (glutamine-hydrolyzing)</fullName>
        <ecNumber evidence="2">6.3.5.4</ecNumber>
    </recommendedName>
</protein>
<dbReference type="Pfam" id="PF00733">
    <property type="entry name" value="Asn_synthase"/>
    <property type="match status" value="1"/>
</dbReference>
<name>A0ABN1JW85_9FLAO</name>
<comment type="caution">
    <text evidence="5">The sequence shown here is derived from an EMBL/GenBank/DDBJ whole genome shotgun (WGS) entry which is preliminary data.</text>
</comment>
<reference evidence="5 6" key="1">
    <citation type="journal article" date="2019" name="Int. J. Syst. Evol. Microbiol.">
        <title>The Global Catalogue of Microorganisms (GCM) 10K type strain sequencing project: providing services to taxonomists for standard genome sequencing and annotation.</title>
        <authorList>
            <consortium name="The Broad Institute Genomics Platform"/>
            <consortium name="The Broad Institute Genome Sequencing Center for Infectious Disease"/>
            <person name="Wu L."/>
            <person name="Ma J."/>
        </authorList>
    </citation>
    <scope>NUCLEOTIDE SEQUENCE [LARGE SCALE GENOMIC DNA]</scope>
    <source>
        <strain evidence="5 6">JCM 15976</strain>
    </source>
</reference>
<dbReference type="InterPro" id="IPR014729">
    <property type="entry name" value="Rossmann-like_a/b/a_fold"/>
</dbReference>
<evidence type="ECO:0000313" key="6">
    <source>
        <dbReference type="Proteomes" id="UP001500736"/>
    </source>
</evidence>
<evidence type="ECO:0000313" key="5">
    <source>
        <dbReference type="EMBL" id="GAA0747889.1"/>
    </source>
</evidence>
<comment type="pathway">
    <text evidence="1">Amino-acid biosynthesis; L-asparagine biosynthesis; L-asparagine from L-aspartate (L-Gln route): step 1/1.</text>
</comment>
<dbReference type="Gene3D" id="3.40.50.620">
    <property type="entry name" value="HUPs"/>
    <property type="match status" value="1"/>
</dbReference>
<sequence>MTIKTAIIPTEQTFAKVHADRQLHLEALCVFAAIGFFLDTDTYWKDEVVLKPAHTHRLDDDGYLLDSKPWFEWFYDPKPMTFDAAVDGYASLFEEVLKEQTHGQRVILPLSGGLDSRTQAAGLYRIGAEVSSYSYSFAQGYPESAIASAIAKVCEFDFEAFTINSGYLWRVIDDLAKLNGCYSEFTSPRQMAVIDQLGAKGDVFSLGHWGDVLFDSMGLPQLSDAELVDLLSKKLLKRGGLALASKLWTTWGLDGDFLSYFKGRLATLLDGIAIPDSNAKLRAFKSLYWAPRWTSVNHSVFASVQPITLPYYDERLCRFICTVPETYLNGRQLQIAYIQRYAPELASITWQDQRPFHLNNYHKNRFPYATPYRVANKVKRTFNSILGKPYVQRNWELQFLGASNQAHLSAHLFESGLEDWIPEALVRDYVADFYNQDALKNAHAINMLLVFAKFNQLNALTF</sequence>
<comment type="catalytic activity">
    <reaction evidence="3">
        <text>L-aspartate + L-glutamine + ATP + H2O = L-asparagine + L-glutamate + AMP + diphosphate + H(+)</text>
        <dbReference type="Rhea" id="RHEA:12228"/>
        <dbReference type="ChEBI" id="CHEBI:15377"/>
        <dbReference type="ChEBI" id="CHEBI:15378"/>
        <dbReference type="ChEBI" id="CHEBI:29985"/>
        <dbReference type="ChEBI" id="CHEBI:29991"/>
        <dbReference type="ChEBI" id="CHEBI:30616"/>
        <dbReference type="ChEBI" id="CHEBI:33019"/>
        <dbReference type="ChEBI" id="CHEBI:58048"/>
        <dbReference type="ChEBI" id="CHEBI:58359"/>
        <dbReference type="ChEBI" id="CHEBI:456215"/>
        <dbReference type="EC" id="6.3.5.4"/>
    </reaction>
</comment>
<dbReference type="RefSeq" id="WP_343798889.1">
    <property type="nucleotide sequence ID" value="NZ_BAAAGF010000004.1"/>
</dbReference>
<proteinExistence type="predicted"/>
<evidence type="ECO:0000256" key="3">
    <source>
        <dbReference type="ARBA" id="ARBA00048741"/>
    </source>
</evidence>
<dbReference type="PANTHER" id="PTHR43284:SF1">
    <property type="entry name" value="ASPARAGINE SYNTHETASE"/>
    <property type="match status" value="1"/>
</dbReference>
<evidence type="ECO:0000256" key="2">
    <source>
        <dbReference type="ARBA" id="ARBA00012737"/>
    </source>
</evidence>